<dbReference type="PANTHER" id="PTHR47510:SF3">
    <property type="entry name" value="ENDO_EXONUCLEASE_PHOSPHATASE DOMAIN-CONTAINING PROTEIN"/>
    <property type="match status" value="1"/>
</dbReference>
<dbReference type="InterPro" id="IPR043502">
    <property type="entry name" value="DNA/RNA_pol_sf"/>
</dbReference>
<dbReference type="OrthoDB" id="5985125at2759"/>
<comment type="caution">
    <text evidence="2">The sequence shown here is derived from an EMBL/GenBank/DDBJ whole genome shotgun (WGS) entry which is preliminary data.</text>
</comment>
<feature type="domain" description="Reverse transcriptase" evidence="1">
    <location>
        <begin position="131"/>
        <end position="230"/>
    </location>
</feature>
<organism evidence="2 3">
    <name type="scientific">Paramuricea clavata</name>
    <name type="common">Red gorgonian</name>
    <name type="synonym">Violescent sea-whip</name>
    <dbReference type="NCBI Taxonomy" id="317549"/>
    <lineage>
        <taxon>Eukaryota</taxon>
        <taxon>Metazoa</taxon>
        <taxon>Cnidaria</taxon>
        <taxon>Anthozoa</taxon>
        <taxon>Octocorallia</taxon>
        <taxon>Malacalcyonacea</taxon>
        <taxon>Plexauridae</taxon>
        <taxon>Paramuricea</taxon>
    </lineage>
</organism>
<evidence type="ECO:0000313" key="3">
    <source>
        <dbReference type="Proteomes" id="UP001152795"/>
    </source>
</evidence>
<proteinExistence type="predicted"/>
<dbReference type="PANTHER" id="PTHR47510">
    <property type="entry name" value="REVERSE TRANSCRIPTASE DOMAIN-CONTAINING PROTEIN"/>
    <property type="match status" value="1"/>
</dbReference>
<evidence type="ECO:0000313" key="2">
    <source>
        <dbReference type="EMBL" id="CAB4040891.1"/>
    </source>
</evidence>
<dbReference type="SUPFAM" id="SSF56219">
    <property type="entry name" value="DNase I-like"/>
    <property type="match status" value="1"/>
</dbReference>
<reference evidence="2" key="1">
    <citation type="submission" date="2020-04" db="EMBL/GenBank/DDBJ databases">
        <authorList>
            <person name="Alioto T."/>
            <person name="Alioto T."/>
            <person name="Gomez Garrido J."/>
        </authorList>
    </citation>
    <scope>NUCLEOTIDE SEQUENCE</scope>
    <source>
        <strain evidence="2">A484AB</strain>
    </source>
</reference>
<dbReference type="Proteomes" id="UP001152795">
    <property type="component" value="Unassembled WGS sequence"/>
</dbReference>
<dbReference type="SUPFAM" id="SSF56672">
    <property type="entry name" value="DNA/RNA polymerases"/>
    <property type="match status" value="1"/>
</dbReference>
<accession>A0A6S7KC70</accession>
<dbReference type="EMBL" id="CACRXK020027417">
    <property type="protein sequence ID" value="CAB4040891.1"/>
    <property type="molecule type" value="Genomic_DNA"/>
</dbReference>
<gene>
    <name evidence="2" type="ORF">PACLA_8A019248</name>
</gene>
<evidence type="ECO:0000259" key="1">
    <source>
        <dbReference type="Pfam" id="PF00078"/>
    </source>
</evidence>
<dbReference type="InterPro" id="IPR000477">
    <property type="entry name" value="RT_dom"/>
</dbReference>
<dbReference type="Pfam" id="PF00078">
    <property type="entry name" value="RVT_1"/>
    <property type="match status" value="1"/>
</dbReference>
<sequence length="437" mass="49553">MEVGGLKVKNKLFTKLSDISEIFNKHFSTIGYKLGQIFGRVIDADQFPLKTTETFRSTPVTEKFVYDQLLHLKPNKAIGLDKISSRLLKDGAEVIAPILAKIMNCSFNSKSFPQFWKSAKVMALFKNGSTDDCNNYRSISILPTISKIIERAAYTQFYNHLQVHNLLHMKKFGFRRKRSTSSAFLQFIDDILGNMENGQVTGVVYLDLNKAFDTVNHRILILREDNTKAKTTVQEVNRLVADYCTATKLNLIIHNNNILSKSLNRSKLHLNNLGKVTTLCSKISDTEPKEPRCSIKKIIPQTKCENSITFLQSLKGFRVGHLNIASLVKHVDELKIYLEKEPLDVLSIYETRLDETISTDTISIPGYDMVAKNRNRQGGGVAIYHRSILNVIDRDDLVPEDVEAVCLEIIKPKSKPVLVASAYRPPNFQIEFLDKIE</sequence>
<dbReference type="AlphaFoldDB" id="A0A6S7KC70"/>
<protein>
    <recommendedName>
        <fullName evidence="1">Reverse transcriptase domain-containing protein</fullName>
    </recommendedName>
</protein>
<keyword evidence="3" id="KW-1185">Reference proteome</keyword>
<feature type="non-terminal residue" evidence="2">
    <location>
        <position position="437"/>
    </location>
</feature>
<dbReference type="InterPro" id="IPR036691">
    <property type="entry name" value="Endo/exonu/phosph_ase_sf"/>
</dbReference>
<dbReference type="Gene3D" id="3.60.10.10">
    <property type="entry name" value="Endonuclease/exonuclease/phosphatase"/>
    <property type="match status" value="1"/>
</dbReference>
<name>A0A6S7KC70_PARCT</name>